<dbReference type="AlphaFoldDB" id="A0A517Q2W1"/>
<dbReference type="EMBL" id="CP037421">
    <property type="protein sequence ID" value="QDT25965.1"/>
    <property type="molecule type" value="Genomic_DNA"/>
</dbReference>
<keyword evidence="1" id="KW-0677">Repeat</keyword>
<dbReference type="OrthoDB" id="9790037at2"/>
<reference evidence="5 7" key="1">
    <citation type="submission" date="2019-03" db="EMBL/GenBank/DDBJ databases">
        <title>Deep-cultivation of Planctomycetes and their phenomic and genomic characterization uncovers novel biology.</title>
        <authorList>
            <person name="Wiegand S."/>
            <person name="Jogler M."/>
            <person name="Boedeker C."/>
            <person name="Pinto D."/>
            <person name="Vollmers J."/>
            <person name="Rivas-Marin E."/>
            <person name="Kohn T."/>
            <person name="Peeters S.H."/>
            <person name="Heuer A."/>
            <person name="Rast P."/>
            <person name="Oberbeckmann S."/>
            <person name="Bunk B."/>
            <person name="Jeske O."/>
            <person name="Meyerdierks A."/>
            <person name="Storesund J.E."/>
            <person name="Kallscheuer N."/>
            <person name="Luecker S."/>
            <person name="Lage O.M."/>
            <person name="Pohl T."/>
            <person name="Merkel B.J."/>
            <person name="Hornburger P."/>
            <person name="Mueller R.-W."/>
            <person name="Bruemmer F."/>
            <person name="Labrenz M."/>
            <person name="Spormann A.M."/>
            <person name="Op den Camp H."/>
            <person name="Overmann J."/>
            <person name="Amann R."/>
            <person name="Jetten M.S.M."/>
            <person name="Mascher T."/>
            <person name="Medema M.H."/>
            <person name="Devos D.P."/>
            <person name="Kaster A.-K."/>
            <person name="Ovreas L."/>
            <person name="Rohde M."/>
            <person name="Galperin M.Y."/>
            <person name="Jogler C."/>
        </authorList>
    </citation>
    <scope>NUCLEOTIDE SEQUENCE [LARGE SCALE GENOMIC DNA]</scope>
    <source>
        <strain evidence="5 7">Enr10</strain>
        <strain evidence="6 8">Pan153</strain>
    </source>
</reference>
<keyword evidence="7" id="KW-1185">Reference proteome</keyword>
<accession>A0A517Q2W1</accession>
<organism evidence="5 7">
    <name type="scientific">Gimesia panareensis</name>
    <dbReference type="NCBI Taxonomy" id="2527978"/>
    <lineage>
        <taxon>Bacteria</taxon>
        <taxon>Pseudomonadati</taxon>
        <taxon>Planctomycetota</taxon>
        <taxon>Planctomycetia</taxon>
        <taxon>Planctomycetales</taxon>
        <taxon>Planctomycetaceae</taxon>
        <taxon>Gimesia</taxon>
    </lineage>
</organism>
<dbReference type="Pfam" id="PF00515">
    <property type="entry name" value="TPR_1"/>
    <property type="match status" value="1"/>
</dbReference>
<feature type="repeat" description="TPR" evidence="3">
    <location>
        <begin position="154"/>
        <end position="187"/>
    </location>
</feature>
<dbReference type="PANTHER" id="PTHR44858">
    <property type="entry name" value="TETRATRICOPEPTIDE REPEAT PROTEIN 6"/>
    <property type="match status" value="1"/>
</dbReference>
<evidence type="ECO:0000313" key="7">
    <source>
        <dbReference type="Proteomes" id="UP000315647"/>
    </source>
</evidence>
<dbReference type="PROSITE" id="PS50293">
    <property type="entry name" value="TPR_REGION"/>
    <property type="match status" value="1"/>
</dbReference>
<evidence type="ECO:0000313" key="6">
    <source>
        <dbReference type="EMBL" id="QDV17932.1"/>
    </source>
</evidence>
<evidence type="ECO:0000256" key="1">
    <source>
        <dbReference type="ARBA" id="ARBA00022737"/>
    </source>
</evidence>
<evidence type="ECO:0000313" key="5">
    <source>
        <dbReference type="EMBL" id="QDT25965.1"/>
    </source>
</evidence>
<feature type="signal peptide" evidence="4">
    <location>
        <begin position="1"/>
        <end position="20"/>
    </location>
</feature>
<dbReference type="InterPro" id="IPR011990">
    <property type="entry name" value="TPR-like_helical_dom_sf"/>
</dbReference>
<name>A0A517Q2W1_9PLAN</name>
<dbReference type="Proteomes" id="UP000320839">
    <property type="component" value="Chromosome"/>
</dbReference>
<feature type="repeat" description="TPR" evidence="3">
    <location>
        <begin position="222"/>
        <end position="255"/>
    </location>
</feature>
<keyword evidence="4" id="KW-0732">Signal</keyword>
<dbReference type="Proteomes" id="UP000315647">
    <property type="component" value="Chromosome"/>
</dbReference>
<evidence type="ECO:0000313" key="8">
    <source>
        <dbReference type="Proteomes" id="UP000320839"/>
    </source>
</evidence>
<dbReference type="PANTHER" id="PTHR44858:SF1">
    <property type="entry name" value="UDP-N-ACETYLGLUCOSAMINE--PEPTIDE N-ACETYLGLUCOSAMINYLTRANSFERASE SPINDLY-RELATED"/>
    <property type="match status" value="1"/>
</dbReference>
<evidence type="ECO:0000256" key="2">
    <source>
        <dbReference type="ARBA" id="ARBA00022803"/>
    </source>
</evidence>
<dbReference type="PROSITE" id="PS50005">
    <property type="entry name" value="TPR"/>
    <property type="match status" value="5"/>
</dbReference>
<protein>
    <submittedName>
        <fullName evidence="5">Lipoprotein NlpI</fullName>
    </submittedName>
</protein>
<keyword evidence="2 3" id="KW-0802">TPR repeat</keyword>
<feature type="repeat" description="TPR" evidence="3">
    <location>
        <begin position="324"/>
        <end position="357"/>
    </location>
</feature>
<dbReference type="SUPFAM" id="SSF48452">
    <property type="entry name" value="TPR-like"/>
    <property type="match status" value="3"/>
</dbReference>
<accession>A0A518FNK2</accession>
<gene>
    <name evidence="5" type="primary">nlpI_1</name>
    <name evidence="5" type="ORF">Enr10x_12630</name>
    <name evidence="6" type="ORF">Pan153_25880</name>
</gene>
<evidence type="ECO:0000256" key="4">
    <source>
        <dbReference type="SAM" id="SignalP"/>
    </source>
</evidence>
<evidence type="ECO:0000256" key="3">
    <source>
        <dbReference type="PROSITE-ProRule" id="PRU00339"/>
    </source>
</evidence>
<dbReference type="EMBL" id="CP036317">
    <property type="protein sequence ID" value="QDV17932.1"/>
    <property type="molecule type" value="Genomic_DNA"/>
</dbReference>
<dbReference type="InterPro" id="IPR019734">
    <property type="entry name" value="TPR_rpt"/>
</dbReference>
<feature type="repeat" description="TPR" evidence="3">
    <location>
        <begin position="188"/>
        <end position="221"/>
    </location>
</feature>
<feature type="repeat" description="TPR" evidence="3">
    <location>
        <begin position="290"/>
        <end position="323"/>
    </location>
</feature>
<dbReference type="Gene3D" id="1.25.40.10">
    <property type="entry name" value="Tetratricopeptide repeat domain"/>
    <property type="match status" value="4"/>
</dbReference>
<dbReference type="Pfam" id="PF13432">
    <property type="entry name" value="TPR_16"/>
    <property type="match status" value="2"/>
</dbReference>
<dbReference type="Pfam" id="PF13414">
    <property type="entry name" value="TPR_11"/>
    <property type="match status" value="1"/>
</dbReference>
<accession>A0A518A2D5</accession>
<feature type="chain" id="PRO_5044617191" evidence="4">
    <location>
        <begin position="21"/>
        <end position="476"/>
    </location>
</feature>
<dbReference type="RefSeq" id="WP_145105004.1">
    <property type="nucleotide sequence ID" value="NZ_CP036277.1"/>
</dbReference>
<sequence precursor="true">MPRFLPALIICLGLPLAAAAQPTPTTPTTNDPFAQLKMQADQAQQQGDYAKSIQLASQVLQQNPSDHVAYYLRASARVESGREQGNTQTIREGVGDSREAIRYSQNQNVNYYLPYLYGMMNLAVMENKKSHAETALNVANQILARPNLTPEERANFHYQRGMIYLPLNKPREAAQDFTETIKLSPNHFAALLALPDAYALAGENDQALASFNQVIQKQPDSPVVYNNRAMFYQQQGKLQEAINDFSRAIQIDPNYHHAITNRGFAYLEGGKPDTAEADLTQSLSIVPEQPFVLGMRGEARLLQGKIAEAIQDQARAVQLDPQNPALHSDLGFSYFFNQNFGEALKQFDQATQLSQDQMKVLNPWIYLAMVRNNQKAAADAKFQTVLNQKPEARDSVDMLTAYLMGGVTEADLLKSIDQKDPQRKQAQTCEAHYFIGQKALLAGDTATATQNFQQALNTGMRNLSAYRGAQYALKKF</sequence>
<dbReference type="InterPro" id="IPR050498">
    <property type="entry name" value="Ycf3"/>
</dbReference>
<keyword evidence="5" id="KW-0449">Lipoprotein</keyword>
<proteinExistence type="predicted"/>
<dbReference type="SMART" id="SM00028">
    <property type="entry name" value="TPR"/>
    <property type="match status" value="8"/>
</dbReference>